<dbReference type="InterPro" id="IPR036779">
    <property type="entry name" value="LysM_dom_sf"/>
</dbReference>
<evidence type="ECO:0000256" key="1">
    <source>
        <dbReference type="SAM" id="Phobius"/>
    </source>
</evidence>
<evidence type="ECO:0000313" key="3">
    <source>
        <dbReference type="EMBL" id="ANG66218.1"/>
    </source>
</evidence>
<dbReference type="RefSeq" id="WP_021828920.1">
    <property type="nucleotide sequence ID" value="NZ_CP015840.1"/>
</dbReference>
<accession>A0A173DZ56</accession>
<dbReference type="KEGG" id="cgz:M787_002670"/>
<reference evidence="3 4" key="1">
    <citation type="journal article" date="2014" name="Syst. Appl. Microbiol.">
        <title>Evidence for the existence of two new members of the family Chlamydiaceae and proposal of Chlamydia avium sp. nov. and Chlamydia gallinacea sp. nov.</title>
        <authorList>
            <person name="Sachse K."/>
            <person name="Laroucau K."/>
            <person name="Riege K."/>
            <person name="Wehner S."/>
            <person name="Dilcher M."/>
            <person name="Creasy H.H."/>
            <person name="Weidmann M."/>
            <person name="Myers G."/>
            <person name="Vorimore F."/>
            <person name="Vicari N."/>
            <person name="Magnino S."/>
            <person name="Liebler-Tenorio E."/>
            <person name="Ruettger A."/>
            <person name="Bavoil P.M."/>
            <person name="Hufert F.T."/>
            <person name="Rossello-Mora R."/>
            <person name="Marz M."/>
        </authorList>
    </citation>
    <scope>NUCLEOTIDE SEQUENCE [LARGE SCALE GENOMIC DNA]</scope>
    <source>
        <strain evidence="3 4">08-1274/3</strain>
    </source>
</reference>
<dbReference type="PANTHER" id="PTHR33734">
    <property type="entry name" value="LYSM DOMAIN-CONTAINING GPI-ANCHORED PROTEIN 2"/>
    <property type="match status" value="1"/>
</dbReference>
<sequence length="361" mass="42197">MTAQKKTRWLWQALALSIALNIVFLLLFYTTIFRKDIYKLQLFSGPLVAKSYHVQKIPEDFLNYLSESSLEDLYCLLDEDRLLYGRPIKVWALSVAMHTYNVDIASVLPHPITFTELRSEDKTWLLPNLDQTDYRCIRQYLSCQRYPFTSQGLFSILARSIDCEQVDEECLYHFCLTEEFLYLRTLLCGAEEQVATVATLARMVIRHGEHVFFSLCDQQSRSSFISDQQRRKVLCTYIELGEPLAALLLLVHDEDWVIHEFSDDALQSFVSLLPSGSSYSENFVSRLLASPRGHLFHYPKEVIDQEDKQMEEREYVIQEGDSLWLIARRFGVTIEAIMRENHMNHHRLLPGKRLKLPPKSW</sequence>
<dbReference type="Gene3D" id="3.10.350.10">
    <property type="entry name" value="LysM domain"/>
    <property type="match status" value="1"/>
</dbReference>
<dbReference type="CDD" id="cd00118">
    <property type="entry name" value="LysM"/>
    <property type="match status" value="1"/>
</dbReference>
<dbReference type="GeneID" id="81478207"/>
<dbReference type="SUPFAM" id="SSF54106">
    <property type="entry name" value="LysM domain"/>
    <property type="match status" value="1"/>
</dbReference>
<dbReference type="GO" id="GO:0008932">
    <property type="term" value="F:lytic endotransglycosylase activity"/>
    <property type="evidence" value="ECO:0007669"/>
    <property type="project" value="TreeGrafter"/>
</dbReference>
<organism evidence="3 4">
    <name type="scientific">Chlamydia gallinacea 08-1274/3</name>
    <dbReference type="NCBI Taxonomy" id="1143323"/>
    <lineage>
        <taxon>Bacteria</taxon>
        <taxon>Pseudomonadati</taxon>
        <taxon>Chlamydiota</taxon>
        <taxon>Chlamydiia</taxon>
        <taxon>Chlamydiales</taxon>
        <taxon>Chlamydiaceae</taxon>
        <taxon>Chlamydia/Chlamydophila group</taxon>
        <taxon>Chlamydia</taxon>
    </lineage>
</organism>
<dbReference type="OrthoDB" id="17478at2"/>
<gene>
    <name evidence="3" type="ORF">M787_002670</name>
</gene>
<dbReference type="STRING" id="1143323.M787_002670"/>
<dbReference type="Proteomes" id="UP000019147">
    <property type="component" value="Chromosome"/>
</dbReference>
<keyword evidence="1" id="KW-0472">Membrane</keyword>
<name>A0A173DZ56_9CHLA</name>
<dbReference type="EMBL" id="CP015840">
    <property type="protein sequence ID" value="ANG66218.1"/>
    <property type="molecule type" value="Genomic_DNA"/>
</dbReference>
<proteinExistence type="predicted"/>
<dbReference type="AlphaFoldDB" id="A0A173DZ56"/>
<evidence type="ECO:0000259" key="2">
    <source>
        <dbReference type="PROSITE" id="PS51782"/>
    </source>
</evidence>
<dbReference type="InterPro" id="IPR018392">
    <property type="entry name" value="LysM"/>
</dbReference>
<evidence type="ECO:0000313" key="4">
    <source>
        <dbReference type="Proteomes" id="UP000019147"/>
    </source>
</evidence>
<dbReference type="PANTHER" id="PTHR33734:SF22">
    <property type="entry name" value="MEMBRANE-BOUND LYTIC MUREIN TRANSGLYCOSYLASE D"/>
    <property type="match status" value="1"/>
</dbReference>
<keyword evidence="1" id="KW-0812">Transmembrane</keyword>
<feature type="domain" description="LysM" evidence="2">
    <location>
        <begin position="313"/>
        <end position="356"/>
    </location>
</feature>
<dbReference type="PROSITE" id="PS51782">
    <property type="entry name" value="LYSM"/>
    <property type="match status" value="1"/>
</dbReference>
<feature type="transmembrane region" description="Helical" evidence="1">
    <location>
        <begin position="9"/>
        <end position="29"/>
    </location>
</feature>
<dbReference type="SMART" id="SM00257">
    <property type="entry name" value="LysM"/>
    <property type="match status" value="1"/>
</dbReference>
<dbReference type="eggNOG" id="COG1388">
    <property type="taxonomic scope" value="Bacteria"/>
</dbReference>
<keyword evidence="1" id="KW-1133">Transmembrane helix</keyword>
<protein>
    <recommendedName>
        <fullName evidence="2">LysM domain-containing protein</fullName>
    </recommendedName>
</protein>
<dbReference type="Pfam" id="PF01476">
    <property type="entry name" value="LysM"/>
    <property type="match status" value="1"/>
</dbReference>